<organism evidence="3 4">
    <name type="scientific">Agrilutibacter niabensis</name>
    <dbReference type="NCBI Taxonomy" id="380628"/>
    <lineage>
        <taxon>Bacteria</taxon>
        <taxon>Pseudomonadati</taxon>
        <taxon>Pseudomonadota</taxon>
        <taxon>Gammaproteobacteria</taxon>
        <taxon>Lysobacterales</taxon>
        <taxon>Lysobacteraceae</taxon>
        <taxon>Agrilutibacter</taxon>
    </lineage>
</organism>
<feature type="transmembrane region" description="Helical" evidence="2">
    <location>
        <begin position="32"/>
        <end position="51"/>
    </location>
</feature>
<keyword evidence="2" id="KW-1133">Transmembrane helix</keyword>
<name>A0ABU1VNI7_9GAMM</name>
<protein>
    <recommendedName>
        <fullName evidence="5">Inner membrane protein</fullName>
    </recommendedName>
</protein>
<sequence length="106" mass="12334">MSETPQWQPRKPDFIEPGFDHPPRPLAQRVGAILWPSFFAAGVATMVFFAFVDPLELRDLTFPSLQLTRELGYTVGFFMFWLATAASSLFTWWLLRPSSRFNRRLH</sequence>
<keyword evidence="4" id="KW-1185">Reference proteome</keyword>
<keyword evidence="2" id="KW-0812">Transmembrane</keyword>
<evidence type="ECO:0000313" key="4">
    <source>
        <dbReference type="Proteomes" id="UP001267878"/>
    </source>
</evidence>
<comment type="caution">
    <text evidence="3">The sequence shown here is derived from an EMBL/GenBank/DDBJ whole genome shotgun (WGS) entry which is preliminary data.</text>
</comment>
<feature type="region of interest" description="Disordered" evidence="1">
    <location>
        <begin position="1"/>
        <end position="20"/>
    </location>
</feature>
<gene>
    <name evidence="3" type="ORF">J2X04_001388</name>
</gene>
<evidence type="ECO:0008006" key="5">
    <source>
        <dbReference type="Google" id="ProtNLM"/>
    </source>
</evidence>
<accession>A0ABU1VNI7</accession>
<feature type="compositionally biased region" description="Basic and acidic residues" evidence="1">
    <location>
        <begin position="10"/>
        <end position="20"/>
    </location>
</feature>
<keyword evidence="2" id="KW-0472">Membrane</keyword>
<dbReference type="EMBL" id="JAVDVW010000001">
    <property type="protein sequence ID" value="MDR7099041.1"/>
    <property type="molecule type" value="Genomic_DNA"/>
</dbReference>
<reference evidence="3 4" key="1">
    <citation type="submission" date="2023-07" db="EMBL/GenBank/DDBJ databases">
        <title>Sorghum-associated microbial communities from plants grown in Nebraska, USA.</title>
        <authorList>
            <person name="Schachtman D."/>
        </authorList>
    </citation>
    <scope>NUCLEOTIDE SEQUENCE [LARGE SCALE GENOMIC DNA]</scope>
    <source>
        <strain evidence="3 4">BE187</strain>
    </source>
</reference>
<dbReference type="RefSeq" id="WP_310053192.1">
    <property type="nucleotide sequence ID" value="NZ_JAVDVW010000001.1"/>
</dbReference>
<evidence type="ECO:0000313" key="3">
    <source>
        <dbReference type="EMBL" id="MDR7099041.1"/>
    </source>
</evidence>
<feature type="transmembrane region" description="Helical" evidence="2">
    <location>
        <begin position="71"/>
        <end position="95"/>
    </location>
</feature>
<evidence type="ECO:0000256" key="2">
    <source>
        <dbReference type="SAM" id="Phobius"/>
    </source>
</evidence>
<dbReference type="Proteomes" id="UP001267878">
    <property type="component" value="Unassembled WGS sequence"/>
</dbReference>
<proteinExistence type="predicted"/>
<evidence type="ECO:0000256" key="1">
    <source>
        <dbReference type="SAM" id="MobiDB-lite"/>
    </source>
</evidence>